<dbReference type="EMBL" id="FQVU01000003">
    <property type="protein sequence ID" value="SHG55830.1"/>
    <property type="molecule type" value="Genomic_DNA"/>
</dbReference>
<feature type="domain" description="Peptidoglycan binding-like" evidence="4">
    <location>
        <begin position="215"/>
        <end position="264"/>
    </location>
</feature>
<evidence type="ECO:0000256" key="1">
    <source>
        <dbReference type="ARBA" id="ARBA00010830"/>
    </source>
</evidence>
<comment type="similarity">
    <text evidence="1">Belongs to the transglycosylase family. Rpf subfamily.</text>
</comment>
<dbReference type="AlphaFoldDB" id="A0A1M5KT28"/>
<dbReference type="OrthoDB" id="1404170at2"/>
<keyword evidence="2 6" id="KW-0378">Hydrolase</keyword>
<keyword evidence="7" id="KW-1185">Reference proteome</keyword>
<dbReference type="InterPro" id="IPR010618">
    <property type="entry name" value="RPF"/>
</dbReference>
<evidence type="ECO:0000313" key="7">
    <source>
        <dbReference type="Proteomes" id="UP000186132"/>
    </source>
</evidence>
<evidence type="ECO:0000259" key="4">
    <source>
        <dbReference type="Pfam" id="PF01471"/>
    </source>
</evidence>
<feature type="region of interest" description="Disordered" evidence="3">
    <location>
        <begin position="151"/>
        <end position="196"/>
    </location>
</feature>
<dbReference type="RefSeq" id="WP_073390152.1">
    <property type="nucleotide sequence ID" value="NZ_FQVU01000003.1"/>
</dbReference>
<dbReference type="Gene3D" id="1.10.101.10">
    <property type="entry name" value="PGBD-like superfamily/PGBD"/>
    <property type="match status" value="2"/>
</dbReference>
<name>A0A1M5KT28_9ACTN</name>
<dbReference type="Gene3D" id="1.10.530.10">
    <property type="match status" value="1"/>
</dbReference>
<dbReference type="InterPro" id="IPR036365">
    <property type="entry name" value="PGBD-like_sf"/>
</dbReference>
<protein>
    <submittedName>
        <fullName evidence="6">Peptidoglycan-binding (PGRP) domain of peptidoglycan hydrolases-containing protein</fullName>
    </submittedName>
</protein>
<dbReference type="GO" id="GO:0016787">
    <property type="term" value="F:hydrolase activity"/>
    <property type="evidence" value="ECO:0007669"/>
    <property type="project" value="UniProtKB-KW"/>
</dbReference>
<evidence type="ECO:0000256" key="3">
    <source>
        <dbReference type="SAM" id="MobiDB-lite"/>
    </source>
</evidence>
<dbReference type="CDD" id="cd13925">
    <property type="entry name" value="RPF"/>
    <property type="match status" value="1"/>
</dbReference>
<feature type="domain" description="Peptidoglycan binding-like" evidence="4">
    <location>
        <begin position="301"/>
        <end position="350"/>
    </location>
</feature>
<dbReference type="Pfam" id="PF06737">
    <property type="entry name" value="Transglycosylas"/>
    <property type="match status" value="1"/>
</dbReference>
<feature type="compositionally biased region" description="Gly residues" evidence="3">
    <location>
        <begin position="163"/>
        <end position="193"/>
    </location>
</feature>
<dbReference type="Proteomes" id="UP000186132">
    <property type="component" value="Unassembled WGS sequence"/>
</dbReference>
<reference evidence="6 7" key="1">
    <citation type="submission" date="2016-11" db="EMBL/GenBank/DDBJ databases">
        <authorList>
            <person name="Jaros S."/>
            <person name="Januszkiewicz K."/>
            <person name="Wedrychowicz H."/>
        </authorList>
    </citation>
    <scope>NUCLEOTIDE SEQUENCE [LARGE SCALE GENOMIC DNA]</scope>
    <source>
        <strain evidence="6 7">DSM 45627</strain>
    </source>
</reference>
<gene>
    <name evidence="6" type="ORF">SAMN05443575_2249</name>
</gene>
<evidence type="ECO:0000259" key="5">
    <source>
        <dbReference type="Pfam" id="PF06737"/>
    </source>
</evidence>
<feature type="domain" description="Resuscitation-promoting factor core lysozyme-like" evidence="5">
    <location>
        <begin position="70"/>
        <end position="139"/>
    </location>
</feature>
<sequence length="358" mass="38819">MPIAPKPGSAAPFFADWTQENIERPALAERLRESRGPRNWGIAAAVATLIGLGVSTLVAPGGSASADPSSNTWYRLRMCESSNNYKINTGNGYYGAYQFDLPTWRSVGGSGYPNQNSKAEQDYRALRLYRSRGWQPWECASILGLAEDSDARSGRYGDIPKPGSGGSSGGGSSSGGSSSGGSSSGGSSSGGSSSGVPAFPGGSHWYTYGETNRHIKTFQDQMHKRGYFPVGTGEYGPNTRRMIKRLQQLNGLVPNGYLGPNTWRLAWKGRYSTSASAAAPKIPAFPGGSHWYTYGETNRHIKTFQDQMHKRGYFPVGTGEYGPNTRRMIKRLQQLNGLVPNGYLGPNTWRLAWVGTYR</sequence>
<accession>A0A1M5KT28</accession>
<evidence type="ECO:0000256" key="2">
    <source>
        <dbReference type="ARBA" id="ARBA00022801"/>
    </source>
</evidence>
<dbReference type="InterPro" id="IPR036366">
    <property type="entry name" value="PGBDSf"/>
</dbReference>
<dbReference type="InterPro" id="IPR023346">
    <property type="entry name" value="Lysozyme-like_dom_sf"/>
</dbReference>
<dbReference type="SUPFAM" id="SSF53955">
    <property type="entry name" value="Lysozyme-like"/>
    <property type="match status" value="1"/>
</dbReference>
<dbReference type="Pfam" id="PF01471">
    <property type="entry name" value="PG_binding_1"/>
    <property type="match status" value="2"/>
</dbReference>
<dbReference type="SUPFAM" id="SSF47090">
    <property type="entry name" value="PGBD-like"/>
    <property type="match status" value="2"/>
</dbReference>
<evidence type="ECO:0000313" key="6">
    <source>
        <dbReference type="EMBL" id="SHG55830.1"/>
    </source>
</evidence>
<dbReference type="InterPro" id="IPR002477">
    <property type="entry name" value="Peptidoglycan-bd-like"/>
</dbReference>
<proteinExistence type="inferred from homology"/>
<organism evidence="6 7">
    <name type="scientific">Jatrophihabitans endophyticus</name>
    <dbReference type="NCBI Taxonomy" id="1206085"/>
    <lineage>
        <taxon>Bacteria</taxon>
        <taxon>Bacillati</taxon>
        <taxon>Actinomycetota</taxon>
        <taxon>Actinomycetes</taxon>
        <taxon>Jatrophihabitantales</taxon>
        <taxon>Jatrophihabitantaceae</taxon>
        <taxon>Jatrophihabitans</taxon>
    </lineage>
</organism>
<dbReference type="STRING" id="1206085.SAMN05443575_2249"/>